<feature type="coiled-coil region" evidence="1">
    <location>
        <begin position="74"/>
        <end position="217"/>
    </location>
</feature>
<feature type="region of interest" description="Disordered" evidence="2">
    <location>
        <begin position="1"/>
        <end position="40"/>
    </location>
</feature>
<organism evidence="3 4">
    <name type="scientific">Botryosphaeria dothidea</name>
    <dbReference type="NCBI Taxonomy" id="55169"/>
    <lineage>
        <taxon>Eukaryota</taxon>
        <taxon>Fungi</taxon>
        <taxon>Dikarya</taxon>
        <taxon>Ascomycota</taxon>
        <taxon>Pezizomycotina</taxon>
        <taxon>Dothideomycetes</taxon>
        <taxon>Dothideomycetes incertae sedis</taxon>
        <taxon>Botryosphaeriales</taxon>
        <taxon>Botryosphaeriaceae</taxon>
        <taxon>Botryosphaeria</taxon>
    </lineage>
</organism>
<evidence type="ECO:0000256" key="2">
    <source>
        <dbReference type="SAM" id="MobiDB-lite"/>
    </source>
</evidence>
<reference evidence="3" key="1">
    <citation type="submission" date="2020-04" db="EMBL/GenBank/DDBJ databases">
        <title>Genome Assembly and Annotation of Botryosphaeria dothidea sdau 11-99, a Latent Pathogen of Apple Fruit Ring Rot in China.</title>
        <authorList>
            <person name="Yu C."/>
            <person name="Diao Y."/>
            <person name="Lu Q."/>
            <person name="Zhao J."/>
            <person name="Cui S."/>
            <person name="Peng C."/>
            <person name="He B."/>
            <person name="Liu H."/>
        </authorList>
    </citation>
    <scope>NUCLEOTIDE SEQUENCE [LARGE SCALE GENOMIC DNA]</scope>
    <source>
        <strain evidence="3">Sdau11-99</strain>
    </source>
</reference>
<evidence type="ECO:0000313" key="4">
    <source>
        <dbReference type="Proteomes" id="UP000572817"/>
    </source>
</evidence>
<gene>
    <name evidence="3" type="ORF">GTA08_BOTSDO01632</name>
</gene>
<dbReference type="EMBL" id="WWBZ02000001">
    <property type="protein sequence ID" value="KAF4313415.1"/>
    <property type="molecule type" value="Genomic_DNA"/>
</dbReference>
<protein>
    <submittedName>
        <fullName evidence="3">Uncharacterized protein</fullName>
    </submittedName>
</protein>
<proteinExistence type="predicted"/>
<keyword evidence="4" id="KW-1185">Reference proteome</keyword>
<accession>A0A8H4J535</accession>
<keyword evidence="1" id="KW-0175">Coiled coil</keyword>
<dbReference type="Gene3D" id="1.10.287.1490">
    <property type="match status" value="1"/>
</dbReference>
<dbReference type="Proteomes" id="UP000572817">
    <property type="component" value="Unassembled WGS sequence"/>
</dbReference>
<comment type="caution">
    <text evidence="3">The sequence shown here is derived from an EMBL/GenBank/DDBJ whole genome shotgun (WGS) entry which is preliminary data.</text>
</comment>
<name>A0A8H4J535_9PEZI</name>
<evidence type="ECO:0000256" key="1">
    <source>
        <dbReference type="SAM" id="Coils"/>
    </source>
</evidence>
<sequence>MERRIFSYNDGAPVPPQRSVTEARMEGVPENWQPHGSPSVQAPLSDVIGRIAHLEAMVRNANYHQAGPPPPDDFNKDAEEIQELKKTKKNLEQTVSLFTGKTSAQKAEIDSLTTHVETLQREHTDLETKHAQLQQRHEKLKTAHDALKKEANTLRADRDAAQEYLEQERQANEEHRRLEAEAHNSTLNILGRANRKYEKLRNVHLQVLDELDGLRNEKNSSGRRVCCFRCHQLGIECGGQRPGCTQCEEGAGAVACTYVVCRYFRHTKTCGMRRCSMIHDEVGFRIRDGVLSGGLVEREEDTRV</sequence>
<evidence type="ECO:0000313" key="3">
    <source>
        <dbReference type="EMBL" id="KAF4313415.1"/>
    </source>
</evidence>
<dbReference type="AlphaFoldDB" id="A0A8H4J535"/>